<dbReference type="PANTHER" id="PTHR43646:SF2">
    <property type="entry name" value="GLYCOSYLTRANSFERASE 2-LIKE DOMAIN-CONTAINING PROTEIN"/>
    <property type="match status" value="1"/>
</dbReference>
<dbReference type="SUPFAM" id="SSF53448">
    <property type="entry name" value="Nucleotide-diphospho-sugar transferases"/>
    <property type="match status" value="1"/>
</dbReference>
<organism evidence="7 8">
    <name type="scientific">Aliiruegeria lutimaris</name>
    <dbReference type="NCBI Taxonomy" id="571298"/>
    <lineage>
        <taxon>Bacteria</taxon>
        <taxon>Pseudomonadati</taxon>
        <taxon>Pseudomonadota</taxon>
        <taxon>Alphaproteobacteria</taxon>
        <taxon>Rhodobacterales</taxon>
        <taxon>Roseobacteraceae</taxon>
        <taxon>Aliiruegeria</taxon>
    </lineage>
</organism>
<dbReference type="RefSeq" id="WP_093161882.1">
    <property type="nucleotide sequence ID" value="NZ_FNEK01000060.1"/>
</dbReference>
<accession>A0A1G9FXJ7</accession>
<evidence type="ECO:0000256" key="5">
    <source>
        <dbReference type="ARBA" id="ARBA00023136"/>
    </source>
</evidence>
<reference evidence="7 8" key="1">
    <citation type="submission" date="2016-10" db="EMBL/GenBank/DDBJ databases">
        <authorList>
            <person name="de Groot N.N."/>
        </authorList>
    </citation>
    <scope>NUCLEOTIDE SEQUENCE [LARGE SCALE GENOMIC DNA]</scope>
    <source>
        <strain evidence="7 8">DSM 25294</strain>
    </source>
</reference>
<comment type="subcellular location">
    <subcellularLocation>
        <location evidence="1">Cell membrane</location>
    </subcellularLocation>
</comment>
<proteinExistence type="predicted"/>
<protein>
    <submittedName>
        <fullName evidence="7">Glycosyltransferase involved in cell wall bisynthesis</fullName>
    </submittedName>
</protein>
<sequence>MFNAIIPAHNEEAYIGATLEGLLAQDSGAPKALRVIVAANGCCDRTAEIAAGYAPRFEARGWEFVLLDIPEGGKPGALNHADAAAAPGPRAYIDADVICSPALLGELATILDTEAPRYASGRFTVALPSSWASRNYARLWLKLPFMASGVPGCGLFAMNASGRARWGAFPPIIADDLFSHLNFAPSERFRAEAPFSWVLAEGFAALVRVRRRWDEGNRQLFEQFPDLARNEEKAPVRLRDHARLFLGQPVSYGVYVAVALASRTGFYDRESWARGR</sequence>
<dbReference type="GO" id="GO:0005886">
    <property type="term" value="C:plasma membrane"/>
    <property type="evidence" value="ECO:0007669"/>
    <property type="project" value="UniProtKB-SubCell"/>
</dbReference>
<dbReference type="Gene3D" id="3.90.550.10">
    <property type="entry name" value="Spore Coat Polysaccharide Biosynthesis Protein SpsA, Chain A"/>
    <property type="match status" value="1"/>
</dbReference>
<dbReference type="Pfam" id="PF00535">
    <property type="entry name" value="Glycos_transf_2"/>
    <property type="match status" value="1"/>
</dbReference>
<dbReference type="InterPro" id="IPR029044">
    <property type="entry name" value="Nucleotide-diphossugar_trans"/>
</dbReference>
<keyword evidence="3" id="KW-0328">Glycosyltransferase</keyword>
<name>A0A1G9FXJ7_9RHOB</name>
<evidence type="ECO:0000256" key="3">
    <source>
        <dbReference type="ARBA" id="ARBA00022676"/>
    </source>
</evidence>
<dbReference type="GO" id="GO:0016757">
    <property type="term" value="F:glycosyltransferase activity"/>
    <property type="evidence" value="ECO:0007669"/>
    <property type="project" value="UniProtKB-KW"/>
</dbReference>
<dbReference type="Proteomes" id="UP000199382">
    <property type="component" value="Unassembled WGS sequence"/>
</dbReference>
<evidence type="ECO:0000259" key="6">
    <source>
        <dbReference type="Pfam" id="PF00535"/>
    </source>
</evidence>
<feature type="domain" description="Glycosyltransferase 2-like" evidence="6">
    <location>
        <begin position="5"/>
        <end position="130"/>
    </location>
</feature>
<evidence type="ECO:0000256" key="4">
    <source>
        <dbReference type="ARBA" id="ARBA00022679"/>
    </source>
</evidence>
<evidence type="ECO:0000313" key="8">
    <source>
        <dbReference type="Proteomes" id="UP000199382"/>
    </source>
</evidence>
<evidence type="ECO:0000313" key="7">
    <source>
        <dbReference type="EMBL" id="SDK92883.1"/>
    </source>
</evidence>
<keyword evidence="2" id="KW-1003">Cell membrane</keyword>
<dbReference type="STRING" id="571298.SAMN04488026_10603"/>
<dbReference type="InterPro" id="IPR001173">
    <property type="entry name" value="Glyco_trans_2-like"/>
</dbReference>
<dbReference type="PANTHER" id="PTHR43646">
    <property type="entry name" value="GLYCOSYLTRANSFERASE"/>
    <property type="match status" value="1"/>
</dbReference>
<keyword evidence="5" id="KW-0472">Membrane</keyword>
<dbReference type="EMBL" id="FNEK01000060">
    <property type="protein sequence ID" value="SDK92883.1"/>
    <property type="molecule type" value="Genomic_DNA"/>
</dbReference>
<keyword evidence="4 7" id="KW-0808">Transferase</keyword>
<gene>
    <name evidence="7" type="ORF">SAMN04488026_10603</name>
</gene>
<dbReference type="OrthoDB" id="9797391at2"/>
<keyword evidence="8" id="KW-1185">Reference proteome</keyword>
<evidence type="ECO:0000256" key="2">
    <source>
        <dbReference type="ARBA" id="ARBA00022475"/>
    </source>
</evidence>
<evidence type="ECO:0000256" key="1">
    <source>
        <dbReference type="ARBA" id="ARBA00004236"/>
    </source>
</evidence>
<dbReference type="AlphaFoldDB" id="A0A1G9FXJ7"/>